<dbReference type="GO" id="GO:0005886">
    <property type="term" value="C:plasma membrane"/>
    <property type="evidence" value="ECO:0007669"/>
    <property type="project" value="InterPro"/>
</dbReference>
<dbReference type="Pfam" id="PF09515">
    <property type="entry name" value="Thia_YuaJ"/>
    <property type="match status" value="1"/>
</dbReference>
<keyword evidence="3" id="KW-1185">Reference proteome</keyword>
<evidence type="ECO:0000256" key="1">
    <source>
        <dbReference type="SAM" id="Phobius"/>
    </source>
</evidence>
<comment type="caution">
    <text evidence="2">The sequence shown here is derived from an EMBL/GenBank/DDBJ whole genome shotgun (WGS) entry which is preliminary data.</text>
</comment>
<dbReference type="AlphaFoldDB" id="A0A4R2P5S7"/>
<evidence type="ECO:0000313" key="2">
    <source>
        <dbReference type="EMBL" id="TCP29135.1"/>
    </source>
</evidence>
<reference evidence="2 3" key="1">
    <citation type="submission" date="2019-03" db="EMBL/GenBank/DDBJ databases">
        <title>Genomic Encyclopedia of Type Strains, Phase IV (KMG-IV): sequencing the most valuable type-strain genomes for metagenomic binning, comparative biology and taxonomic classification.</title>
        <authorList>
            <person name="Goeker M."/>
        </authorList>
    </citation>
    <scope>NUCLEOTIDE SEQUENCE [LARGE SCALE GENOMIC DNA]</scope>
    <source>
        <strain evidence="2 3">DSM 19377</strain>
    </source>
</reference>
<organism evidence="2 3">
    <name type="scientific">Scopulibacillus darangshiensis</name>
    <dbReference type="NCBI Taxonomy" id="442528"/>
    <lineage>
        <taxon>Bacteria</taxon>
        <taxon>Bacillati</taxon>
        <taxon>Bacillota</taxon>
        <taxon>Bacilli</taxon>
        <taxon>Bacillales</taxon>
        <taxon>Sporolactobacillaceae</taxon>
        <taxon>Scopulibacillus</taxon>
    </lineage>
</organism>
<keyword evidence="1" id="KW-0472">Membrane</keyword>
<name>A0A4R2P5S7_9BACL</name>
<dbReference type="Proteomes" id="UP000295416">
    <property type="component" value="Unassembled WGS sequence"/>
</dbReference>
<dbReference type="NCBIfam" id="TIGR02357">
    <property type="entry name" value="ECF_ThiT_YuaJ"/>
    <property type="match status" value="1"/>
</dbReference>
<sequence length="186" mass="20716">MAERKANTKVLTEAALMTALAVLLGFIQIRGPWIAGGSVSLEMVPLILFSLRRGMKWGGAAGVIYGILDFLFHPFYMHPVQLLLDYPVPFGLLGLAGIFLVREKQSRGKKIILVFLATTIAVFARFLSHFVSGIVFYGSNAPEGQPVALYSFVYNIGYLAPSYIFVLIILILFMITAPRFVERQRR</sequence>
<keyword evidence="1" id="KW-1133">Transmembrane helix</keyword>
<feature type="transmembrane region" description="Helical" evidence="1">
    <location>
        <begin position="113"/>
        <end position="138"/>
    </location>
</feature>
<dbReference type="EMBL" id="SLXK01000012">
    <property type="protein sequence ID" value="TCP29135.1"/>
    <property type="molecule type" value="Genomic_DNA"/>
</dbReference>
<proteinExistence type="predicted"/>
<keyword evidence="1" id="KW-0812">Transmembrane</keyword>
<dbReference type="RefSeq" id="WP_165886900.1">
    <property type="nucleotide sequence ID" value="NZ_SLXK01000012.1"/>
</dbReference>
<dbReference type="GO" id="GO:0015234">
    <property type="term" value="F:thiamine transmembrane transporter activity"/>
    <property type="evidence" value="ECO:0007669"/>
    <property type="project" value="InterPro"/>
</dbReference>
<feature type="transmembrane region" description="Helical" evidence="1">
    <location>
        <begin position="82"/>
        <end position="101"/>
    </location>
</feature>
<protein>
    <submittedName>
        <fullName evidence="2">Thiamine transporter</fullName>
    </submittedName>
</protein>
<accession>A0A4R2P5S7</accession>
<feature type="transmembrane region" description="Helical" evidence="1">
    <location>
        <begin position="58"/>
        <end position="76"/>
    </location>
</feature>
<feature type="transmembrane region" description="Helical" evidence="1">
    <location>
        <begin position="33"/>
        <end position="51"/>
    </location>
</feature>
<dbReference type="Gene3D" id="1.10.1760.20">
    <property type="match status" value="1"/>
</dbReference>
<gene>
    <name evidence="2" type="ORF">EV207_11260</name>
</gene>
<feature type="transmembrane region" description="Helical" evidence="1">
    <location>
        <begin position="158"/>
        <end position="181"/>
    </location>
</feature>
<evidence type="ECO:0000313" key="3">
    <source>
        <dbReference type="Proteomes" id="UP000295416"/>
    </source>
</evidence>
<dbReference type="InterPro" id="IPR012651">
    <property type="entry name" value="Thia_Transptr_ThiT"/>
</dbReference>
<feature type="transmembrane region" description="Helical" evidence="1">
    <location>
        <begin position="10"/>
        <end position="27"/>
    </location>
</feature>